<name>A0A517ZG38_9PLAN</name>
<evidence type="ECO:0000313" key="3">
    <source>
        <dbReference type="EMBL" id="QDU41424.1"/>
    </source>
</evidence>
<organism evidence="3 4">
    <name type="scientific">Maioricimonas rarisocia</name>
    <dbReference type="NCBI Taxonomy" id="2528026"/>
    <lineage>
        <taxon>Bacteria</taxon>
        <taxon>Pseudomonadati</taxon>
        <taxon>Planctomycetota</taxon>
        <taxon>Planctomycetia</taxon>
        <taxon>Planctomycetales</taxon>
        <taxon>Planctomycetaceae</taxon>
        <taxon>Maioricimonas</taxon>
    </lineage>
</organism>
<reference evidence="3 4" key="1">
    <citation type="submission" date="2019-02" db="EMBL/GenBank/DDBJ databases">
        <title>Deep-cultivation of Planctomycetes and their phenomic and genomic characterization uncovers novel biology.</title>
        <authorList>
            <person name="Wiegand S."/>
            <person name="Jogler M."/>
            <person name="Boedeker C."/>
            <person name="Pinto D."/>
            <person name="Vollmers J."/>
            <person name="Rivas-Marin E."/>
            <person name="Kohn T."/>
            <person name="Peeters S.H."/>
            <person name="Heuer A."/>
            <person name="Rast P."/>
            <person name="Oberbeckmann S."/>
            <person name="Bunk B."/>
            <person name="Jeske O."/>
            <person name="Meyerdierks A."/>
            <person name="Storesund J.E."/>
            <person name="Kallscheuer N."/>
            <person name="Luecker S."/>
            <person name="Lage O.M."/>
            <person name="Pohl T."/>
            <person name="Merkel B.J."/>
            <person name="Hornburger P."/>
            <person name="Mueller R.-W."/>
            <person name="Bruemmer F."/>
            <person name="Labrenz M."/>
            <person name="Spormann A.M."/>
            <person name="Op den Camp H."/>
            <person name="Overmann J."/>
            <person name="Amann R."/>
            <person name="Jetten M.S.M."/>
            <person name="Mascher T."/>
            <person name="Medema M.H."/>
            <person name="Devos D.P."/>
            <person name="Kaster A.-K."/>
            <person name="Ovreas L."/>
            <person name="Rohde M."/>
            <person name="Galperin M.Y."/>
            <person name="Jogler C."/>
        </authorList>
    </citation>
    <scope>NUCLEOTIDE SEQUENCE [LARGE SCALE GENOMIC DNA]</scope>
    <source>
        <strain evidence="3 4">Mal4</strain>
    </source>
</reference>
<keyword evidence="1" id="KW-0812">Transmembrane</keyword>
<accession>A0A517ZG38</accession>
<dbReference type="Proteomes" id="UP000320496">
    <property type="component" value="Chromosome"/>
</dbReference>
<dbReference type="OrthoDB" id="261466at2"/>
<feature type="transmembrane region" description="Helical" evidence="1">
    <location>
        <begin position="21"/>
        <end position="38"/>
    </location>
</feature>
<keyword evidence="1" id="KW-1133">Transmembrane helix</keyword>
<dbReference type="KEGG" id="mri:Mal4_57910"/>
<evidence type="ECO:0000259" key="2">
    <source>
        <dbReference type="Pfam" id="PF07811"/>
    </source>
</evidence>
<sequence>MRSTTRHEESRQQSRSGAATVEFALVAPLFLTLVLGTVEMGTAINAAQTMNAAIREGGRLATMNYEANLAPGQTPNQKVIQDIRNFLTASGIPGDEVTITITHADGASAGSTFDLADPDNYLELFQITATVPYSEVSTFPMNYMSGQTLRAALVFRMARSNLSS</sequence>
<proteinExistence type="predicted"/>
<dbReference type="InterPro" id="IPR012495">
    <property type="entry name" value="TadE-like_dom"/>
</dbReference>
<dbReference type="RefSeq" id="WP_145372808.1">
    <property type="nucleotide sequence ID" value="NZ_CP036275.1"/>
</dbReference>
<evidence type="ECO:0000313" key="4">
    <source>
        <dbReference type="Proteomes" id="UP000320496"/>
    </source>
</evidence>
<feature type="domain" description="TadE-like" evidence="2">
    <location>
        <begin position="17"/>
        <end position="59"/>
    </location>
</feature>
<keyword evidence="1" id="KW-0472">Membrane</keyword>
<protein>
    <submittedName>
        <fullName evidence="3">TadE-like protein</fullName>
    </submittedName>
</protein>
<dbReference type="EMBL" id="CP036275">
    <property type="protein sequence ID" value="QDU41424.1"/>
    <property type="molecule type" value="Genomic_DNA"/>
</dbReference>
<evidence type="ECO:0000256" key="1">
    <source>
        <dbReference type="SAM" id="Phobius"/>
    </source>
</evidence>
<dbReference type="AlphaFoldDB" id="A0A517ZG38"/>
<gene>
    <name evidence="3" type="ORF">Mal4_57910</name>
</gene>
<dbReference type="Pfam" id="PF07811">
    <property type="entry name" value="TadE"/>
    <property type="match status" value="1"/>
</dbReference>
<keyword evidence="4" id="KW-1185">Reference proteome</keyword>